<name>A0A0E3LC23_9EURY</name>
<dbReference type="RefSeq" id="WP_048179047.1">
    <property type="nucleotide sequence ID" value="NZ_CP009508.1"/>
</dbReference>
<dbReference type="InterPro" id="IPR001406">
    <property type="entry name" value="PsdUridine_synth_TruA"/>
</dbReference>
<evidence type="ECO:0000259" key="8">
    <source>
        <dbReference type="Pfam" id="PF01416"/>
    </source>
</evidence>
<dbReference type="PIRSF" id="PIRSF001430">
    <property type="entry name" value="tRNA_psdUrid_synth"/>
    <property type="match status" value="1"/>
</dbReference>
<gene>
    <name evidence="4" type="primary">truA</name>
    <name evidence="9" type="ORF">MSSAC_0181</name>
</gene>
<feature type="domain" description="Pseudouridine synthase I TruA alpha/beta" evidence="8">
    <location>
        <begin position="8"/>
        <end position="102"/>
    </location>
</feature>
<proteinExistence type="inferred from homology"/>
<dbReference type="STRING" id="1434118.MSSAC_0181"/>
<sequence>MRVALKLAYIGTEFHGSQIQPNVETVEKELFKALRNLGIIESPKSASYTCAGRTDAGVHALGQVVAFDTEKPNLAIPRVINSELPPAIWAWAHAEVPYYFDARRSAVSRHYRYVMSGDDYDISKMREASKLLLGTHNFENFSRANGEKSTVRTLERINVRLDGEITKIDVVGNSFLWNMVRKIVTALSMIGNGVRDNDWLLQMLNPDIYEEGIEPAPPYGLTLMGVNYGENIEWIEDDYSIRRAGEQNHKRILRHRVMAEVLEELISHE</sequence>
<reference evidence="9 10" key="1">
    <citation type="submission" date="2014-07" db="EMBL/GenBank/DDBJ databases">
        <title>Methanogenic archaea and the global carbon cycle.</title>
        <authorList>
            <person name="Henriksen J.R."/>
            <person name="Luke J."/>
            <person name="Reinhart S."/>
            <person name="Benedict M.N."/>
            <person name="Youngblut N.D."/>
            <person name="Metcalf M.E."/>
            <person name="Whitaker R.J."/>
            <person name="Metcalf W.W."/>
        </authorList>
    </citation>
    <scope>NUCLEOTIDE SEQUENCE [LARGE SCALE GENOMIC DNA]</scope>
    <source>
        <strain evidence="9 10">C2J</strain>
    </source>
</reference>
<dbReference type="PANTHER" id="PTHR11142:SF0">
    <property type="entry name" value="TRNA PSEUDOURIDINE SYNTHASE-LIKE 1"/>
    <property type="match status" value="1"/>
</dbReference>
<dbReference type="InterPro" id="IPR020094">
    <property type="entry name" value="TruA/RsuA/RluB/E/F_N"/>
</dbReference>
<dbReference type="Pfam" id="PF01416">
    <property type="entry name" value="PseudoU_synth_1"/>
    <property type="match status" value="2"/>
</dbReference>
<dbReference type="SUPFAM" id="SSF55120">
    <property type="entry name" value="Pseudouridine synthase"/>
    <property type="match status" value="1"/>
</dbReference>
<dbReference type="GO" id="GO:0016829">
    <property type="term" value="F:lyase activity"/>
    <property type="evidence" value="ECO:0007669"/>
    <property type="project" value="UniProtKB-KW"/>
</dbReference>
<dbReference type="CDD" id="cd02866">
    <property type="entry name" value="PseudoU_synth_TruA_Archea"/>
    <property type="match status" value="1"/>
</dbReference>
<evidence type="ECO:0000256" key="2">
    <source>
        <dbReference type="ARBA" id="ARBA00022694"/>
    </source>
</evidence>
<comment type="similarity">
    <text evidence="1 4 7">Belongs to the tRNA pseudouridine synthase TruA family.</text>
</comment>
<dbReference type="InterPro" id="IPR020097">
    <property type="entry name" value="PsdUridine_synth_TruA_a/b_dom"/>
</dbReference>
<keyword evidence="3 4" id="KW-0413">Isomerase</keyword>
<protein>
    <recommendedName>
        <fullName evidence="4">tRNA pseudouridine synthase A</fullName>
        <ecNumber evidence="4">5.4.99.12</ecNumber>
    </recommendedName>
    <alternativeName>
        <fullName evidence="4">tRNA pseudouridine(38-40) synthase</fullName>
    </alternativeName>
    <alternativeName>
        <fullName evidence="4">tRNA pseudouridylate synthase I</fullName>
    </alternativeName>
    <alternativeName>
        <fullName evidence="4">tRNA-uridine isomerase I</fullName>
    </alternativeName>
</protein>
<evidence type="ECO:0000256" key="6">
    <source>
        <dbReference type="PIRSR" id="PIRSR001430-2"/>
    </source>
</evidence>
<evidence type="ECO:0000256" key="3">
    <source>
        <dbReference type="ARBA" id="ARBA00023235"/>
    </source>
</evidence>
<evidence type="ECO:0000256" key="5">
    <source>
        <dbReference type="PIRSR" id="PIRSR001430-1"/>
    </source>
</evidence>
<evidence type="ECO:0000256" key="1">
    <source>
        <dbReference type="ARBA" id="ARBA00009375"/>
    </source>
</evidence>
<dbReference type="HOGENOM" id="CLU_014673_4_2_2"/>
<dbReference type="PATRIC" id="fig|1434118.4.peg.239"/>
<accession>A0A0E3LC23</accession>
<dbReference type="AlphaFoldDB" id="A0A0E3LC23"/>
<dbReference type="HAMAP" id="MF_00171">
    <property type="entry name" value="TruA"/>
    <property type="match status" value="1"/>
</dbReference>
<dbReference type="GO" id="GO:0160147">
    <property type="term" value="F:tRNA pseudouridine(38-40) synthase activity"/>
    <property type="evidence" value="ECO:0007669"/>
    <property type="project" value="UniProtKB-EC"/>
</dbReference>
<evidence type="ECO:0000256" key="7">
    <source>
        <dbReference type="RuleBase" id="RU003792"/>
    </source>
</evidence>
<organism evidence="9 10">
    <name type="scientific">Methanosarcina siciliae C2J</name>
    <dbReference type="NCBI Taxonomy" id="1434118"/>
    <lineage>
        <taxon>Archaea</taxon>
        <taxon>Methanobacteriati</taxon>
        <taxon>Methanobacteriota</taxon>
        <taxon>Stenosarchaea group</taxon>
        <taxon>Methanomicrobia</taxon>
        <taxon>Methanosarcinales</taxon>
        <taxon>Methanosarcinaceae</taxon>
        <taxon>Methanosarcina</taxon>
    </lineage>
</organism>
<dbReference type="FunFam" id="3.30.70.580:FF:000001">
    <property type="entry name" value="tRNA pseudouridine synthase A"/>
    <property type="match status" value="1"/>
</dbReference>
<dbReference type="EMBL" id="CP009508">
    <property type="protein sequence ID" value="AKB34771.1"/>
    <property type="molecule type" value="Genomic_DNA"/>
</dbReference>
<dbReference type="PANTHER" id="PTHR11142">
    <property type="entry name" value="PSEUDOURIDYLATE SYNTHASE"/>
    <property type="match status" value="1"/>
</dbReference>
<dbReference type="InterPro" id="IPR020095">
    <property type="entry name" value="PsdUridine_synth_TruA_C"/>
</dbReference>
<feature type="binding site" evidence="4 6">
    <location>
        <position position="111"/>
    </location>
    <ligand>
        <name>substrate</name>
    </ligand>
</feature>
<dbReference type="EC" id="5.4.99.12" evidence="4"/>
<dbReference type="GeneID" id="24869720"/>
<evidence type="ECO:0000313" key="10">
    <source>
        <dbReference type="Proteomes" id="UP000033123"/>
    </source>
</evidence>
<keyword evidence="2 4" id="KW-0819">tRNA processing</keyword>
<evidence type="ECO:0000313" key="9">
    <source>
        <dbReference type="EMBL" id="AKB34771.1"/>
    </source>
</evidence>
<dbReference type="Gene3D" id="3.30.70.660">
    <property type="entry name" value="Pseudouridine synthase I, catalytic domain, C-terminal subdomain"/>
    <property type="match status" value="1"/>
</dbReference>
<dbReference type="Proteomes" id="UP000033123">
    <property type="component" value="Chromosome"/>
</dbReference>
<feature type="active site" description="Nucleophile" evidence="4 5">
    <location>
        <position position="55"/>
    </location>
</feature>
<dbReference type="InterPro" id="IPR020103">
    <property type="entry name" value="PsdUridine_synth_cat_dom_sf"/>
</dbReference>
<comment type="catalytic activity">
    <reaction evidence="4 7">
        <text>uridine(38/39/40) in tRNA = pseudouridine(38/39/40) in tRNA</text>
        <dbReference type="Rhea" id="RHEA:22376"/>
        <dbReference type="Rhea" id="RHEA-COMP:10085"/>
        <dbReference type="Rhea" id="RHEA-COMP:10087"/>
        <dbReference type="ChEBI" id="CHEBI:65314"/>
        <dbReference type="ChEBI" id="CHEBI:65315"/>
        <dbReference type="EC" id="5.4.99.12"/>
    </reaction>
</comment>
<comment type="function">
    <text evidence="4">Formation of pseudouridine at positions 38, 39 and 40 in the anticodon stem and loop of transfer RNAs.</text>
</comment>
<dbReference type="GO" id="GO:0003723">
    <property type="term" value="F:RNA binding"/>
    <property type="evidence" value="ECO:0007669"/>
    <property type="project" value="InterPro"/>
</dbReference>
<dbReference type="Gene3D" id="3.30.70.580">
    <property type="entry name" value="Pseudouridine synthase I, catalytic domain, N-terminal subdomain"/>
    <property type="match status" value="1"/>
</dbReference>
<dbReference type="KEGG" id="msj:MSSAC_0181"/>
<comment type="caution">
    <text evidence="4">Lacks conserved residue(s) required for the propagation of feature annotation.</text>
</comment>
<feature type="domain" description="Pseudouridine synthase I TruA alpha/beta" evidence="8">
    <location>
        <begin position="128"/>
        <end position="228"/>
    </location>
</feature>
<dbReference type="NCBIfam" id="TIGR00071">
    <property type="entry name" value="hisT_truA"/>
    <property type="match status" value="1"/>
</dbReference>
<dbReference type="GO" id="GO:0031119">
    <property type="term" value="P:tRNA pseudouridine synthesis"/>
    <property type="evidence" value="ECO:0007669"/>
    <property type="project" value="UniProtKB-UniRule"/>
</dbReference>
<keyword evidence="9" id="KW-0456">Lyase</keyword>
<evidence type="ECO:0000256" key="4">
    <source>
        <dbReference type="HAMAP-Rule" id="MF_00171"/>
    </source>
</evidence>